<sequence length="396" mass="43288">MSTQQEKSALEGFAIEVTQWLDDNCPLSMRQPATMDDLVYGGKKAELSADQQLWLDRMASKGWTVPTWPSEYGGGGLSAAEAKVLKKAMAKLGCRPPLIGHAIWMLGPALLEYGSEQQKQQHLPQIVRGEIRWCQGYSEPGAGSDLANIRCKAVDQGDHYLVSGQKSWTTDGDKSDWMFCLVRTDDSGKKQHGISFVLIDMDQPGMAVIPVPLINGTADFCDSFLDNVVVAKDMVVGEIDKGWSVAKGLLVHERTMMADLQAFMPKPKYSITELAGLYAKNHSTTQAWRDDLARQQMDAHALGLTQARVAEESRVNGYAPAAMALKYIGTELDQQREELAMAMLGSQGLGNEGEGFAQCEVDATKSFLLSKALTIGGGTSEVQLNMVAKHRLKMPD</sequence>
<evidence type="ECO:0000259" key="8">
    <source>
        <dbReference type="Pfam" id="PF02770"/>
    </source>
</evidence>
<dbReference type="Gene3D" id="2.40.110.10">
    <property type="entry name" value="Butyryl-CoA Dehydrogenase, subunit A, domain 2"/>
    <property type="match status" value="1"/>
</dbReference>
<dbReference type="Pfam" id="PF02771">
    <property type="entry name" value="Acyl-CoA_dh_N"/>
    <property type="match status" value="1"/>
</dbReference>
<evidence type="ECO:0000313" key="10">
    <source>
        <dbReference type="EMBL" id="CAH0991709.1"/>
    </source>
</evidence>
<comment type="cofactor">
    <cofactor evidence="1 6">
        <name>FAD</name>
        <dbReference type="ChEBI" id="CHEBI:57692"/>
    </cofactor>
</comment>
<dbReference type="EC" id="1.3.99.-" evidence="10"/>
<feature type="domain" description="Acyl-CoA dehydrogenase/oxidase N-terminal" evidence="9">
    <location>
        <begin position="51"/>
        <end position="130"/>
    </location>
</feature>
<protein>
    <submittedName>
        <fullName evidence="10">Acyl-CoA dehydrogenase FadE17</fullName>
        <ecNumber evidence="10">1.3.99.-</ecNumber>
    </submittedName>
</protein>
<evidence type="ECO:0000256" key="5">
    <source>
        <dbReference type="ARBA" id="ARBA00023002"/>
    </source>
</evidence>
<reference evidence="10" key="1">
    <citation type="submission" date="2021-12" db="EMBL/GenBank/DDBJ databases">
        <authorList>
            <person name="Rodrigo-Torres L."/>
            <person name="Arahal R. D."/>
            <person name="Lucena T."/>
        </authorList>
    </citation>
    <scope>NUCLEOTIDE SEQUENCE</scope>
    <source>
        <strain evidence="10">CECT 8267</strain>
    </source>
</reference>
<comment type="similarity">
    <text evidence="2 6">Belongs to the acyl-CoA dehydrogenase family.</text>
</comment>
<proteinExistence type="inferred from homology"/>
<keyword evidence="11" id="KW-1185">Reference proteome</keyword>
<evidence type="ECO:0000256" key="4">
    <source>
        <dbReference type="ARBA" id="ARBA00022827"/>
    </source>
</evidence>
<dbReference type="SUPFAM" id="SSF56645">
    <property type="entry name" value="Acyl-CoA dehydrogenase NM domain-like"/>
    <property type="match status" value="1"/>
</dbReference>
<evidence type="ECO:0000256" key="2">
    <source>
        <dbReference type="ARBA" id="ARBA00009347"/>
    </source>
</evidence>
<feature type="domain" description="Acyl-CoA oxidase/dehydrogenase middle" evidence="8">
    <location>
        <begin position="134"/>
        <end position="212"/>
    </location>
</feature>
<dbReference type="InterPro" id="IPR037069">
    <property type="entry name" value="AcylCoA_DH/ox_N_sf"/>
</dbReference>
<gene>
    <name evidence="10" type="ORF">SIN8267_01823</name>
</gene>
<dbReference type="InterPro" id="IPR009075">
    <property type="entry name" value="AcylCo_DH/oxidase_C"/>
</dbReference>
<feature type="domain" description="Acyl-CoA dehydrogenase/oxidase C-terminal" evidence="7">
    <location>
        <begin position="240"/>
        <end position="390"/>
    </location>
</feature>
<dbReference type="PANTHER" id="PTHR43292:SF3">
    <property type="entry name" value="ACYL-COA DEHYDROGENASE FADE29"/>
    <property type="match status" value="1"/>
</dbReference>
<dbReference type="RefSeq" id="WP_237444411.1">
    <property type="nucleotide sequence ID" value="NZ_CAKLPX010000002.1"/>
</dbReference>
<dbReference type="Gene3D" id="1.20.140.10">
    <property type="entry name" value="Butyryl-CoA Dehydrogenase, subunit A, domain 3"/>
    <property type="match status" value="1"/>
</dbReference>
<dbReference type="InterPro" id="IPR036250">
    <property type="entry name" value="AcylCo_DH-like_C"/>
</dbReference>
<dbReference type="SUPFAM" id="SSF47203">
    <property type="entry name" value="Acyl-CoA dehydrogenase C-terminal domain-like"/>
    <property type="match status" value="1"/>
</dbReference>
<evidence type="ECO:0000256" key="6">
    <source>
        <dbReference type="RuleBase" id="RU362125"/>
    </source>
</evidence>
<keyword evidence="4 6" id="KW-0274">FAD</keyword>
<evidence type="ECO:0000313" key="11">
    <source>
        <dbReference type="Proteomes" id="UP000838100"/>
    </source>
</evidence>
<evidence type="ECO:0000259" key="9">
    <source>
        <dbReference type="Pfam" id="PF02771"/>
    </source>
</evidence>
<dbReference type="Gene3D" id="1.10.540.10">
    <property type="entry name" value="Acyl-CoA dehydrogenase/oxidase, N-terminal domain"/>
    <property type="match status" value="1"/>
</dbReference>
<keyword evidence="3 6" id="KW-0285">Flavoprotein</keyword>
<comment type="caution">
    <text evidence="10">The sequence shown here is derived from an EMBL/GenBank/DDBJ whole genome shotgun (WGS) entry which is preliminary data.</text>
</comment>
<dbReference type="GO" id="GO:0016491">
    <property type="term" value="F:oxidoreductase activity"/>
    <property type="evidence" value="ECO:0007669"/>
    <property type="project" value="UniProtKB-KW"/>
</dbReference>
<dbReference type="InterPro" id="IPR009100">
    <property type="entry name" value="AcylCoA_DH/oxidase_NM_dom_sf"/>
</dbReference>
<dbReference type="InterPro" id="IPR006091">
    <property type="entry name" value="Acyl-CoA_Oxase/DH_mid-dom"/>
</dbReference>
<keyword evidence="5 6" id="KW-0560">Oxidoreductase</keyword>
<dbReference type="InterPro" id="IPR013786">
    <property type="entry name" value="AcylCoA_DH/ox_N"/>
</dbReference>
<evidence type="ECO:0000259" key="7">
    <source>
        <dbReference type="Pfam" id="PF00441"/>
    </source>
</evidence>
<evidence type="ECO:0000256" key="1">
    <source>
        <dbReference type="ARBA" id="ARBA00001974"/>
    </source>
</evidence>
<accession>A0ABM9AFG9</accession>
<dbReference type="InterPro" id="IPR046373">
    <property type="entry name" value="Acyl-CoA_Oxase/DH_mid-dom_sf"/>
</dbReference>
<dbReference type="Pfam" id="PF00441">
    <property type="entry name" value="Acyl-CoA_dh_1"/>
    <property type="match status" value="1"/>
</dbReference>
<dbReference type="EMBL" id="CAKLPX010000002">
    <property type="protein sequence ID" value="CAH0991709.1"/>
    <property type="molecule type" value="Genomic_DNA"/>
</dbReference>
<evidence type="ECO:0000256" key="3">
    <source>
        <dbReference type="ARBA" id="ARBA00022630"/>
    </source>
</evidence>
<dbReference type="InterPro" id="IPR052161">
    <property type="entry name" value="Mycobact_Acyl-CoA_DH"/>
</dbReference>
<dbReference type="Proteomes" id="UP000838100">
    <property type="component" value="Unassembled WGS sequence"/>
</dbReference>
<dbReference type="PANTHER" id="PTHR43292">
    <property type="entry name" value="ACYL-COA DEHYDROGENASE"/>
    <property type="match status" value="1"/>
</dbReference>
<organism evidence="10 11">
    <name type="scientific">Sinobacterium norvegicum</name>
    <dbReference type="NCBI Taxonomy" id="1641715"/>
    <lineage>
        <taxon>Bacteria</taxon>
        <taxon>Pseudomonadati</taxon>
        <taxon>Pseudomonadota</taxon>
        <taxon>Gammaproteobacteria</taxon>
        <taxon>Cellvibrionales</taxon>
        <taxon>Spongiibacteraceae</taxon>
        <taxon>Sinobacterium</taxon>
    </lineage>
</organism>
<dbReference type="Pfam" id="PF02770">
    <property type="entry name" value="Acyl-CoA_dh_M"/>
    <property type="match status" value="1"/>
</dbReference>
<name>A0ABM9AFG9_9GAMM</name>